<dbReference type="Pfam" id="PF05698">
    <property type="entry name" value="Trigger_C"/>
    <property type="match status" value="1"/>
</dbReference>
<keyword evidence="7 11" id="KW-0143">Chaperone</keyword>
<evidence type="ECO:0000256" key="5">
    <source>
        <dbReference type="ARBA" id="ARBA00022618"/>
    </source>
</evidence>
<dbReference type="HOGENOM" id="CLU_033058_2_0_6"/>
<evidence type="ECO:0000256" key="7">
    <source>
        <dbReference type="ARBA" id="ARBA00023186"/>
    </source>
</evidence>
<dbReference type="PATRIC" id="fig|155920.8.peg.834"/>
<sequence>MPVLIESIGNLERRLTFSVPEDRLESHVDERLREIARTARINGFRAGKVPAKVIEQRFGEKVRAEVLDSLLRETLDSAIRAHSLRLAGAARIDHANEGGLNFVATFEVVPDFGEIDVSKLGVVRRTAKVTDVDIDQMIENLRLQRRTWRVAEHGAQVGYLVALETWSQAGDERLPIEGVEAGSTILGSGVMFEQIERGLEGLSKGDENVLDVTFPDDWRVMQLAGKAVRVHVKVIEVSEPVLLEVNEEFIKSFGVKSGRLEDFRADIRANLERELKGALVSHLRREIGEQLIAAYAHVEMPPRLVEKEARLMLAKQIEQIRLSGRDPTVIPDDAHIGFMDAACKRVLVGLLVGEIAGRNRLRLDPMRVTETLHLIASTYEEPEEVFQMYRNDPKLMEGVQSLVMEEQVIEWIADRAQKTEQVLSFQEAIQQ</sequence>
<organism evidence="14 15">
    <name type="scientific">Xylella fastidiosa subsp. sandyi Ann-1</name>
    <dbReference type="NCBI Taxonomy" id="155920"/>
    <lineage>
        <taxon>Bacteria</taxon>
        <taxon>Pseudomonadati</taxon>
        <taxon>Pseudomonadota</taxon>
        <taxon>Gammaproteobacteria</taxon>
        <taxon>Lysobacterales</taxon>
        <taxon>Lysobacteraceae</taxon>
        <taxon>Xylella</taxon>
    </lineage>
</organism>
<dbReference type="Gene3D" id="3.30.70.1050">
    <property type="entry name" value="Trigger factor ribosome-binding domain"/>
    <property type="match status" value="1"/>
</dbReference>
<comment type="domain">
    <text evidence="11">Consists of 3 domains; the N-terminus binds the ribosome, the middle domain has PPIase activity, while the C-terminus has intrinsic chaperone activity on its own.</text>
</comment>
<dbReference type="InterPro" id="IPR008880">
    <property type="entry name" value="Trigger_fac_C"/>
</dbReference>
<dbReference type="InterPro" id="IPR008881">
    <property type="entry name" value="Trigger_fac_ribosome-bd_bac"/>
</dbReference>
<keyword evidence="11" id="KW-0963">Cytoplasm</keyword>
<dbReference type="InterPro" id="IPR005215">
    <property type="entry name" value="Trig_fac"/>
</dbReference>
<dbReference type="AlphaFoldDB" id="A0A060H216"/>
<name>A0A060H216_XYLFS</name>
<dbReference type="EMBL" id="CP006696">
    <property type="protein sequence ID" value="AIC09588.1"/>
    <property type="molecule type" value="Genomic_DNA"/>
</dbReference>
<dbReference type="SUPFAM" id="SSF102735">
    <property type="entry name" value="Trigger factor ribosome-binding domain"/>
    <property type="match status" value="1"/>
</dbReference>
<dbReference type="SUPFAM" id="SSF109998">
    <property type="entry name" value="Triger factor/SurA peptide-binding domain-like"/>
    <property type="match status" value="1"/>
</dbReference>
<reference evidence="14 15" key="1">
    <citation type="submission" date="2013-08" db="EMBL/GenBank/DDBJ databases">
        <authorList>
            <person name="Stouthamer R."/>
            <person name="Nunney L."/>
        </authorList>
    </citation>
    <scope>NUCLEOTIDE SEQUENCE [LARGE SCALE GENOMIC DNA]</scope>
    <source>
        <strain evidence="15">ann-1</strain>
    </source>
</reference>
<proteinExistence type="inferred from homology"/>
<evidence type="ECO:0000259" key="12">
    <source>
        <dbReference type="Pfam" id="PF05697"/>
    </source>
</evidence>
<comment type="catalytic activity">
    <reaction evidence="1 11">
        <text>[protein]-peptidylproline (omega=180) = [protein]-peptidylproline (omega=0)</text>
        <dbReference type="Rhea" id="RHEA:16237"/>
        <dbReference type="Rhea" id="RHEA-COMP:10747"/>
        <dbReference type="Rhea" id="RHEA-COMP:10748"/>
        <dbReference type="ChEBI" id="CHEBI:83833"/>
        <dbReference type="ChEBI" id="CHEBI:83834"/>
        <dbReference type="EC" id="5.2.1.8"/>
    </reaction>
</comment>
<feature type="domain" description="Trigger factor ribosome-binding bacterial" evidence="12">
    <location>
        <begin position="1"/>
        <end position="141"/>
    </location>
</feature>
<dbReference type="GO" id="GO:0051301">
    <property type="term" value="P:cell division"/>
    <property type="evidence" value="ECO:0007669"/>
    <property type="project" value="UniProtKB-KW"/>
</dbReference>
<evidence type="ECO:0000256" key="4">
    <source>
        <dbReference type="ARBA" id="ARBA00016902"/>
    </source>
</evidence>
<dbReference type="InterPro" id="IPR046357">
    <property type="entry name" value="PPIase_dom_sf"/>
</dbReference>
<keyword evidence="8 11" id="KW-0413">Isomerase</keyword>
<evidence type="ECO:0000256" key="6">
    <source>
        <dbReference type="ARBA" id="ARBA00023110"/>
    </source>
</evidence>
<dbReference type="Gene3D" id="3.10.50.40">
    <property type="match status" value="1"/>
</dbReference>
<protein>
    <recommendedName>
        <fullName evidence="4 11">Trigger factor</fullName>
        <shortName evidence="11">TF</shortName>
        <ecNumber evidence="3 11">5.2.1.8</ecNumber>
    </recommendedName>
    <alternativeName>
        <fullName evidence="10 11">PPIase</fullName>
    </alternativeName>
</protein>
<evidence type="ECO:0000256" key="2">
    <source>
        <dbReference type="ARBA" id="ARBA00005464"/>
    </source>
</evidence>
<evidence type="ECO:0000256" key="10">
    <source>
        <dbReference type="ARBA" id="ARBA00029986"/>
    </source>
</evidence>
<comment type="function">
    <text evidence="11">Involved in protein export. Acts as a chaperone by maintaining the newly synthesized protein in an open conformation. Functions as a peptidyl-prolyl cis-trans isomerase.</text>
</comment>
<feature type="domain" description="Trigger factor C-terminal" evidence="13">
    <location>
        <begin position="260"/>
        <end position="413"/>
    </location>
</feature>
<dbReference type="PANTHER" id="PTHR30560:SF3">
    <property type="entry name" value="TRIGGER FACTOR-LIKE PROTEIN TIG, CHLOROPLASTIC"/>
    <property type="match status" value="1"/>
</dbReference>
<accession>A0A060H216</accession>
<dbReference type="Gene3D" id="1.10.3120.10">
    <property type="entry name" value="Trigger factor, C-terminal domain"/>
    <property type="match status" value="1"/>
</dbReference>
<dbReference type="InterPro" id="IPR037041">
    <property type="entry name" value="Trigger_fac_C_sf"/>
</dbReference>
<dbReference type="HAMAP" id="MF_00303">
    <property type="entry name" value="Trigger_factor_Tig"/>
    <property type="match status" value="1"/>
</dbReference>
<dbReference type="GO" id="GO:0043335">
    <property type="term" value="P:protein unfolding"/>
    <property type="evidence" value="ECO:0007669"/>
    <property type="project" value="TreeGrafter"/>
</dbReference>
<evidence type="ECO:0000313" key="15">
    <source>
        <dbReference type="Proteomes" id="UP000027215"/>
    </source>
</evidence>
<evidence type="ECO:0000313" key="14">
    <source>
        <dbReference type="EMBL" id="AIC09588.1"/>
    </source>
</evidence>
<dbReference type="Proteomes" id="UP000027215">
    <property type="component" value="Chromosome"/>
</dbReference>
<evidence type="ECO:0000256" key="8">
    <source>
        <dbReference type="ARBA" id="ARBA00023235"/>
    </source>
</evidence>
<evidence type="ECO:0000256" key="3">
    <source>
        <dbReference type="ARBA" id="ARBA00013194"/>
    </source>
</evidence>
<evidence type="ECO:0000256" key="1">
    <source>
        <dbReference type="ARBA" id="ARBA00000971"/>
    </source>
</evidence>
<evidence type="ECO:0000256" key="9">
    <source>
        <dbReference type="ARBA" id="ARBA00023306"/>
    </source>
</evidence>
<dbReference type="GO" id="GO:0005737">
    <property type="term" value="C:cytoplasm"/>
    <property type="evidence" value="ECO:0007669"/>
    <property type="project" value="UniProtKB-SubCell"/>
</dbReference>
<dbReference type="GO" id="GO:0043022">
    <property type="term" value="F:ribosome binding"/>
    <property type="evidence" value="ECO:0007669"/>
    <property type="project" value="TreeGrafter"/>
</dbReference>
<dbReference type="KEGG" id="xfs:D934_03490"/>
<gene>
    <name evidence="11" type="primary">tig</name>
    <name evidence="14" type="ORF">D934_03490</name>
</gene>
<dbReference type="GO" id="GO:0015031">
    <property type="term" value="P:protein transport"/>
    <property type="evidence" value="ECO:0007669"/>
    <property type="project" value="UniProtKB-UniRule"/>
</dbReference>
<dbReference type="GO" id="GO:0051083">
    <property type="term" value="P:'de novo' cotranslational protein folding"/>
    <property type="evidence" value="ECO:0007669"/>
    <property type="project" value="TreeGrafter"/>
</dbReference>
<keyword evidence="6 11" id="KW-0697">Rotamase</keyword>
<dbReference type="EC" id="5.2.1.8" evidence="3 11"/>
<evidence type="ECO:0000256" key="11">
    <source>
        <dbReference type="HAMAP-Rule" id="MF_00303"/>
    </source>
</evidence>
<dbReference type="PANTHER" id="PTHR30560">
    <property type="entry name" value="TRIGGER FACTOR CHAPERONE AND PEPTIDYL-PROLYL CIS/TRANS ISOMERASE"/>
    <property type="match status" value="1"/>
</dbReference>
<evidence type="ECO:0000259" key="13">
    <source>
        <dbReference type="Pfam" id="PF05698"/>
    </source>
</evidence>
<keyword evidence="5 11" id="KW-0132">Cell division</keyword>
<comment type="subcellular location">
    <subcellularLocation>
        <location evidence="11">Cytoplasm</location>
    </subcellularLocation>
    <text evidence="11">About half TF is bound to the ribosome near the polypeptide exit tunnel while the other half is free in the cytoplasm.</text>
</comment>
<dbReference type="Pfam" id="PF05697">
    <property type="entry name" value="Trigger_N"/>
    <property type="match status" value="1"/>
</dbReference>
<dbReference type="GO" id="GO:0003755">
    <property type="term" value="F:peptidyl-prolyl cis-trans isomerase activity"/>
    <property type="evidence" value="ECO:0007669"/>
    <property type="project" value="UniProtKB-UniRule"/>
</dbReference>
<dbReference type="InterPro" id="IPR036611">
    <property type="entry name" value="Trigger_fac_ribosome-bd_sf"/>
</dbReference>
<dbReference type="RefSeq" id="WP_020852440.1">
    <property type="nucleotide sequence ID" value="NZ_CP006696.1"/>
</dbReference>
<keyword evidence="9 11" id="KW-0131">Cell cycle</keyword>
<dbReference type="InterPro" id="IPR027304">
    <property type="entry name" value="Trigger_fact/SurA_dom_sf"/>
</dbReference>
<dbReference type="SUPFAM" id="SSF54534">
    <property type="entry name" value="FKBP-like"/>
    <property type="match status" value="1"/>
</dbReference>
<comment type="similarity">
    <text evidence="2 11">Belongs to the FKBP-type PPIase family. Tig subfamily.</text>
</comment>
<dbReference type="GO" id="GO:0044183">
    <property type="term" value="F:protein folding chaperone"/>
    <property type="evidence" value="ECO:0007669"/>
    <property type="project" value="TreeGrafter"/>
</dbReference>
<dbReference type="PIRSF" id="PIRSF003095">
    <property type="entry name" value="Trigger_factor"/>
    <property type="match status" value="1"/>
</dbReference>
<dbReference type="NCBIfam" id="TIGR00115">
    <property type="entry name" value="tig"/>
    <property type="match status" value="1"/>
</dbReference>